<reference evidence="1" key="1">
    <citation type="submission" date="2015-01" db="EMBL/GenBank/DDBJ databases">
        <authorList>
            <person name="Durling Mikael"/>
        </authorList>
    </citation>
    <scope>NUCLEOTIDE SEQUENCE</scope>
</reference>
<protein>
    <recommendedName>
        <fullName evidence="2">Alpha/beta hydrolase fold-3 domain-containing protein</fullName>
    </recommendedName>
</protein>
<name>A0A0B7JIQ6_BIOOC</name>
<gene>
    <name evidence="1" type="ORF">BN869_000000599_1</name>
</gene>
<dbReference type="Gene3D" id="3.40.50.1820">
    <property type="entry name" value="alpha/beta hydrolase"/>
    <property type="match status" value="1"/>
</dbReference>
<dbReference type="SUPFAM" id="SSF53474">
    <property type="entry name" value="alpha/beta-Hydrolases"/>
    <property type="match status" value="1"/>
</dbReference>
<evidence type="ECO:0000313" key="1">
    <source>
        <dbReference type="EMBL" id="CEO44544.1"/>
    </source>
</evidence>
<organism evidence="1">
    <name type="scientific">Bionectria ochroleuca</name>
    <name type="common">Gliocladium roseum</name>
    <dbReference type="NCBI Taxonomy" id="29856"/>
    <lineage>
        <taxon>Eukaryota</taxon>
        <taxon>Fungi</taxon>
        <taxon>Dikarya</taxon>
        <taxon>Ascomycota</taxon>
        <taxon>Pezizomycotina</taxon>
        <taxon>Sordariomycetes</taxon>
        <taxon>Hypocreomycetidae</taxon>
        <taxon>Hypocreales</taxon>
        <taxon>Bionectriaceae</taxon>
        <taxon>Clonostachys</taxon>
    </lineage>
</organism>
<dbReference type="InterPro" id="IPR029058">
    <property type="entry name" value="AB_hydrolase_fold"/>
</dbReference>
<accession>A0A0B7JIQ6</accession>
<sequence>MRAWRRLLRPRLVALPVFPSRSFTTRTHERVQVQCGSSGHVNIDLFNVAASSPDAPVLIHLPPFASGDATTPRDLPASFQEWPIARINYRWAEQADEQLPYSGWPTPIHDTAFAYEWLVENLAPSSTARRDMYVYGSFFGASLALSLALTECHGHARFGVRGVAAYNGIYNWTMFLPDHPVHKYKRKGLSYLTDRPLADGLHLADVPEQLPSLFRTPANLFDPFISPSLLFHNPGLLIPGDFDGSPASSPISDMVARLVAGEDADADSILPIKVPRKSHLLFPPRTSTLKIPSTLLMHDKFIARTPGGRISKRKPRGNTFMAQAEELAELMRRSMEKLELKERSNWDDDFQTWEAKALRRIQVTDVGVEHEGLSLGEAGEERLADWLEEFI</sequence>
<dbReference type="AlphaFoldDB" id="A0A0B7JIQ6"/>
<dbReference type="EMBL" id="CDPU01000001">
    <property type="protein sequence ID" value="CEO44544.1"/>
    <property type="molecule type" value="Genomic_DNA"/>
</dbReference>
<proteinExistence type="predicted"/>
<evidence type="ECO:0008006" key="2">
    <source>
        <dbReference type="Google" id="ProtNLM"/>
    </source>
</evidence>